<organism evidence="8 9">
    <name type="scientific">Alosa alosa</name>
    <name type="common">allis shad</name>
    <dbReference type="NCBI Taxonomy" id="278164"/>
    <lineage>
        <taxon>Eukaryota</taxon>
        <taxon>Metazoa</taxon>
        <taxon>Chordata</taxon>
        <taxon>Craniata</taxon>
        <taxon>Vertebrata</taxon>
        <taxon>Euteleostomi</taxon>
        <taxon>Actinopterygii</taxon>
        <taxon>Neopterygii</taxon>
        <taxon>Teleostei</taxon>
        <taxon>Clupei</taxon>
        <taxon>Clupeiformes</taxon>
        <taxon>Clupeoidei</taxon>
        <taxon>Clupeidae</taxon>
        <taxon>Alosa</taxon>
    </lineage>
</organism>
<reference evidence="8" key="1">
    <citation type="submission" date="2020-10" db="EMBL/GenBank/DDBJ databases">
        <title>Chromosome-scale genome assembly of the Allis shad, Alosa alosa.</title>
        <authorList>
            <person name="Margot Z."/>
            <person name="Christophe K."/>
            <person name="Cabau C."/>
            <person name="Louis A."/>
            <person name="Berthelot C."/>
            <person name="Parey E."/>
            <person name="Roest Crollius H."/>
            <person name="Montfort J."/>
            <person name="Robinson-Rechavi M."/>
            <person name="Bucao C."/>
            <person name="Bouchez O."/>
            <person name="Gislard M."/>
            <person name="Lluch J."/>
            <person name="Milhes M."/>
            <person name="Lampietro C."/>
            <person name="Lopez Roques C."/>
            <person name="Donnadieu C."/>
            <person name="Braasch I."/>
            <person name="Desvignes T."/>
            <person name="Postlethwait J."/>
            <person name="Bobe J."/>
            <person name="Guiguen Y."/>
        </authorList>
    </citation>
    <scope>NUCLEOTIDE SEQUENCE</scope>
    <source>
        <strain evidence="8">M-15738</strain>
        <tissue evidence="8">Blood</tissue>
    </source>
</reference>
<dbReference type="SMART" id="SM00832">
    <property type="entry name" value="C8"/>
    <property type="match status" value="2"/>
</dbReference>
<comment type="caution">
    <text evidence="8">The sequence shown here is derived from an EMBL/GenBank/DDBJ whole genome shotgun (WGS) entry which is preliminary data.</text>
</comment>
<protein>
    <recommendedName>
        <fullName evidence="10">IgGFc-binding protein-like</fullName>
    </recommendedName>
</protein>
<dbReference type="Pfam" id="PF00040">
    <property type="entry name" value="fn2"/>
    <property type="match status" value="2"/>
</dbReference>
<dbReference type="SUPFAM" id="SSF57567">
    <property type="entry name" value="Serine protease inhibitors"/>
    <property type="match status" value="2"/>
</dbReference>
<comment type="caution">
    <text evidence="4">Lacks conserved residue(s) required for the propagation of feature annotation.</text>
</comment>
<dbReference type="Pfam" id="PF08742">
    <property type="entry name" value="C8"/>
    <property type="match status" value="2"/>
</dbReference>
<dbReference type="PRINTS" id="PR00013">
    <property type="entry name" value="FNTYPEII"/>
</dbReference>
<feature type="signal peptide" evidence="5">
    <location>
        <begin position="1"/>
        <end position="22"/>
    </location>
</feature>
<dbReference type="PANTHER" id="PTHR11339">
    <property type="entry name" value="EXTRACELLULAR MATRIX GLYCOPROTEIN RELATED"/>
    <property type="match status" value="1"/>
</dbReference>
<evidence type="ECO:0000256" key="2">
    <source>
        <dbReference type="ARBA" id="ARBA00023157"/>
    </source>
</evidence>
<gene>
    <name evidence="8" type="ORF">AALO_G00181960</name>
</gene>
<dbReference type="Pfam" id="PF00094">
    <property type="entry name" value="VWD"/>
    <property type="match status" value="2"/>
</dbReference>
<dbReference type="InterPro" id="IPR000562">
    <property type="entry name" value="FN_type2_dom"/>
</dbReference>
<dbReference type="InterPro" id="IPR050780">
    <property type="entry name" value="Mucin_vWF_Thrombospondin_sf"/>
</dbReference>
<dbReference type="Proteomes" id="UP000823561">
    <property type="component" value="Chromosome 13"/>
</dbReference>
<dbReference type="InterPro" id="IPR001846">
    <property type="entry name" value="VWF_type-D"/>
</dbReference>
<dbReference type="GO" id="GO:0005615">
    <property type="term" value="C:extracellular space"/>
    <property type="evidence" value="ECO:0007669"/>
    <property type="project" value="TreeGrafter"/>
</dbReference>
<keyword evidence="2" id="KW-1015">Disulfide bond</keyword>
<dbReference type="SMART" id="SM00059">
    <property type="entry name" value="FN2"/>
    <property type="match status" value="2"/>
</dbReference>
<accession>A0AAV6GDN1</accession>
<keyword evidence="3" id="KW-0325">Glycoprotein</keyword>
<evidence type="ECO:0000256" key="4">
    <source>
        <dbReference type="PROSITE-ProRule" id="PRU00479"/>
    </source>
</evidence>
<proteinExistence type="predicted"/>
<keyword evidence="1" id="KW-0677">Repeat</keyword>
<dbReference type="Gene3D" id="2.10.10.10">
    <property type="entry name" value="Fibronectin, type II, collagen-binding"/>
    <property type="match status" value="2"/>
</dbReference>
<evidence type="ECO:0000313" key="9">
    <source>
        <dbReference type="Proteomes" id="UP000823561"/>
    </source>
</evidence>
<dbReference type="CDD" id="cd19941">
    <property type="entry name" value="TIL"/>
    <property type="match status" value="2"/>
</dbReference>
<feature type="domain" description="VWFD" evidence="7">
    <location>
        <begin position="564"/>
        <end position="745"/>
    </location>
</feature>
<dbReference type="InterPro" id="IPR001007">
    <property type="entry name" value="VWF_dom"/>
</dbReference>
<keyword evidence="9" id="KW-1185">Reference proteome</keyword>
<feature type="chain" id="PRO_5043619155" description="IgGFc-binding protein-like" evidence="5">
    <location>
        <begin position="23"/>
        <end position="1003"/>
    </location>
</feature>
<dbReference type="SUPFAM" id="SSF57440">
    <property type="entry name" value="Kringle-like"/>
    <property type="match status" value="2"/>
</dbReference>
<name>A0AAV6GDN1_9TELE</name>
<dbReference type="EMBL" id="JADWDJ010000013">
    <property type="protein sequence ID" value="KAG5271611.1"/>
    <property type="molecule type" value="Genomic_DNA"/>
</dbReference>
<dbReference type="FunFam" id="2.10.10.10:FF:000009">
    <property type="entry name" value="Epididymal sperm-binding protein 1"/>
    <property type="match status" value="1"/>
</dbReference>
<dbReference type="CDD" id="cd00062">
    <property type="entry name" value="FN2"/>
    <property type="match status" value="2"/>
</dbReference>
<dbReference type="PROSITE" id="PS51092">
    <property type="entry name" value="FN2_2"/>
    <property type="match status" value="2"/>
</dbReference>
<sequence>MDTKTLLFCLTAVIVSVGVTNATSYGGVIIHTDGNPTINGNAKGAVCVFPFVYKRTMYWKCTSINHNKPWCATTHNYNRNKRWGECISLGNPTINGNAKGAVCVFPFVYKRTMYWKCTSINHNKPWCATTYNFDKDKRWGECTDLVVPTPSPDPCDGITCGEKQECKRGACVHTSEETCSALGDPHYRTFDGKRYDFQGTCTYTMAEVLKKEAGLVPFTVLAKNNHRGNKWVAYVRKVTVTVYNHTVTISEKRARAEVDGEIVYLPVSLAGGKLQVVHRGRNAVLTTKFGLKVTYDWNMMLRITAPSSYFRTLGGLCGNYNGDRKDEWTTRSGSRLSSALEFAKSWKMQDGDLFCYDDCRGKCPSCSAAQKNEFSGVEYCGLITDTKSVFAKCINKVDPGMFFDNCVYDTCINNGIRSFLCDNIENYVDECMAAGIKINGWRTLANCPMDCPANSHYEACGPACAASCAERNAPSTCQEPCVEGCQCNKGFVLSGETCVPVSSCGCTSGGRYYPPGQTFWADNTCTKKCTCTSGTLQCTVTKCKSSEVCSLRNGVRDCYPLSYGTCRGSGDPHYRSFDGKKFDFQGTCTYLLSKVISTTDPSLKPFEVQVQNENRGRNKAVAYTKTALIKVYGHTIVLSSDNPGRVMLNNTFVNLPLALENGRLSIFRRGRAGVVKTDFGLEMQFDWRSYVSVTVPSTYQGVLGGLCGNFNGHGNDDMLTPNKTPAKNPTEFGESWKVKNDSRCKDTEKCEGKTCLKCDINSKQNEPFQKPCSILTDKTGPFKDCHSKEDPEQYYEDCVYDMCMYQGHSSALCNALSTYTSVCQEAKARIDVWRTESLCPLACKANSHYEACPSSCSAMCPGTDEPEGCENTPCSEGCECDDGFALSDEQCVPQEQCGCVHKGRYYQQGQVFFLDDQCKGRCVCGNDGRVQCQSDFSCGPNEVCRIQDGAEGCFPPPQPPAPYLGQDTITPLTTGTSAFLATVCTKWQRSPKTMMVKGFPSVW</sequence>
<evidence type="ECO:0000256" key="3">
    <source>
        <dbReference type="ARBA" id="ARBA00023180"/>
    </source>
</evidence>
<evidence type="ECO:0000259" key="7">
    <source>
        <dbReference type="PROSITE" id="PS51233"/>
    </source>
</evidence>
<dbReference type="PROSITE" id="PS51233">
    <property type="entry name" value="VWFD"/>
    <property type="match status" value="2"/>
</dbReference>
<dbReference type="SMART" id="SM00215">
    <property type="entry name" value="VWC_out"/>
    <property type="match status" value="2"/>
</dbReference>
<dbReference type="AlphaFoldDB" id="A0AAV6GDN1"/>
<evidence type="ECO:0008006" key="10">
    <source>
        <dbReference type="Google" id="ProtNLM"/>
    </source>
</evidence>
<dbReference type="InterPro" id="IPR036084">
    <property type="entry name" value="Ser_inhib-like_sf"/>
</dbReference>
<dbReference type="Gene3D" id="2.10.25.10">
    <property type="entry name" value="Laminin"/>
    <property type="match status" value="2"/>
</dbReference>
<dbReference type="InterPro" id="IPR002919">
    <property type="entry name" value="TIL_dom"/>
</dbReference>
<evidence type="ECO:0000256" key="1">
    <source>
        <dbReference type="ARBA" id="ARBA00022737"/>
    </source>
</evidence>
<dbReference type="InterPro" id="IPR014853">
    <property type="entry name" value="VWF/SSPO/ZAN-like_Cys-rich_dom"/>
</dbReference>
<dbReference type="SMART" id="SM00216">
    <property type="entry name" value="VWD"/>
    <property type="match status" value="2"/>
</dbReference>
<feature type="domain" description="VWFD" evidence="7">
    <location>
        <begin position="177"/>
        <end position="356"/>
    </location>
</feature>
<dbReference type="FunFam" id="2.10.25.10:FF:000055">
    <property type="entry name" value="alpha-tectorin isoform X1"/>
    <property type="match status" value="1"/>
</dbReference>
<evidence type="ECO:0000256" key="5">
    <source>
        <dbReference type="SAM" id="SignalP"/>
    </source>
</evidence>
<dbReference type="InterPro" id="IPR025615">
    <property type="entry name" value="TILa_dom"/>
</dbReference>
<dbReference type="Pfam" id="PF12714">
    <property type="entry name" value="TILa"/>
    <property type="match status" value="2"/>
</dbReference>
<dbReference type="PANTHER" id="PTHR11339:SF374">
    <property type="entry name" value="ZONADHESIN"/>
    <property type="match status" value="1"/>
</dbReference>
<evidence type="ECO:0000259" key="6">
    <source>
        <dbReference type="PROSITE" id="PS51092"/>
    </source>
</evidence>
<dbReference type="InterPro" id="IPR036943">
    <property type="entry name" value="FN_type2_sf"/>
</dbReference>
<dbReference type="GO" id="GO:0031012">
    <property type="term" value="C:extracellular matrix"/>
    <property type="evidence" value="ECO:0007669"/>
    <property type="project" value="TreeGrafter"/>
</dbReference>
<dbReference type="Pfam" id="PF01826">
    <property type="entry name" value="TIL"/>
    <property type="match status" value="2"/>
</dbReference>
<dbReference type="InterPro" id="IPR013806">
    <property type="entry name" value="Kringle-like"/>
</dbReference>
<keyword evidence="5" id="KW-0732">Signal</keyword>
<evidence type="ECO:0000313" key="8">
    <source>
        <dbReference type="EMBL" id="KAG5271611.1"/>
    </source>
</evidence>
<feature type="domain" description="Fibronectin type-II" evidence="6">
    <location>
        <begin position="42"/>
        <end position="88"/>
    </location>
</feature>
<feature type="domain" description="Fibronectin type-II" evidence="6">
    <location>
        <begin position="98"/>
        <end position="144"/>
    </location>
</feature>